<name>A0A151AP69_9CLOT</name>
<protein>
    <recommendedName>
        <fullName evidence="3">Ribose 5-phosphate isomerase</fullName>
    </recommendedName>
</protein>
<evidence type="ECO:0008006" key="3">
    <source>
        <dbReference type="Google" id="ProtNLM"/>
    </source>
</evidence>
<proteinExistence type="predicted"/>
<evidence type="ECO:0000313" key="2">
    <source>
        <dbReference type="Proteomes" id="UP000075374"/>
    </source>
</evidence>
<dbReference type="PATRIC" id="fig|1121305.3.peg.1153"/>
<sequence>MYMMENYEKIIEIICSMKGINRGELFKILEDKEFKYLFFLLLKKYKCDDMNKINEDFSIDSRRVVNYNVKKAQEKFFINKEFREAYFQAEKRIEELK</sequence>
<dbReference type="Proteomes" id="UP000075374">
    <property type="component" value="Unassembled WGS sequence"/>
</dbReference>
<organism evidence="1 2">
    <name type="scientific">Clostridium colicanis DSM 13634</name>
    <dbReference type="NCBI Taxonomy" id="1121305"/>
    <lineage>
        <taxon>Bacteria</taxon>
        <taxon>Bacillati</taxon>
        <taxon>Bacillota</taxon>
        <taxon>Clostridia</taxon>
        <taxon>Eubacteriales</taxon>
        <taxon>Clostridiaceae</taxon>
        <taxon>Clostridium</taxon>
    </lineage>
</organism>
<keyword evidence="2" id="KW-1185">Reference proteome</keyword>
<accession>A0A151AP69</accession>
<comment type="caution">
    <text evidence="1">The sequence shown here is derived from an EMBL/GenBank/DDBJ whole genome shotgun (WGS) entry which is preliminary data.</text>
</comment>
<evidence type="ECO:0000313" key="1">
    <source>
        <dbReference type="EMBL" id="KYH29405.1"/>
    </source>
</evidence>
<gene>
    <name evidence="1" type="ORF">CLCOL_11530</name>
</gene>
<dbReference type="AlphaFoldDB" id="A0A151AP69"/>
<dbReference type="RefSeq" id="WP_061858020.1">
    <property type="nucleotide sequence ID" value="NZ_LTBB01000004.1"/>
</dbReference>
<reference evidence="1 2" key="1">
    <citation type="submission" date="2016-02" db="EMBL/GenBank/DDBJ databases">
        <title>Genome sequence of Clostridium colicanis DSM 13634.</title>
        <authorList>
            <person name="Poehlein A."/>
            <person name="Daniel R."/>
        </authorList>
    </citation>
    <scope>NUCLEOTIDE SEQUENCE [LARGE SCALE GENOMIC DNA]</scope>
    <source>
        <strain evidence="1 2">DSM 13634</strain>
    </source>
</reference>
<dbReference type="EMBL" id="LTBB01000004">
    <property type="protein sequence ID" value="KYH29405.1"/>
    <property type="molecule type" value="Genomic_DNA"/>
</dbReference>
<dbReference type="STRING" id="1121305.CLCOL_11530"/>